<evidence type="ECO:0000313" key="5">
    <source>
        <dbReference type="Ensembl" id="ENSCAFP00030019034.1"/>
    </source>
</evidence>
<evidence type="ECO:0000259" key="4">
    <source>
        <dbReference type="PROSITE" id="PS50009"/>
    </source>
</evidence>
<organism evidence="5 6">
    <name type="scientific">Canis lupus familiaris</name>
    <name type="common">Dog</name>
    <name type="synonym">Canis familiaris</name>
    <dbReference type="NCBI Taxonomy" id="9615"/>
    <lineage>
        <taxon>Eukaryota</taxon>
        <taxon>Metazoa</taxon>
        <taxon>Chordata</taxon>
        <taxon>Craniata</taxon>
        <taxon>Vertebrata</taxon>
        <taxon>Euteleostomi</taxon>
        <taxon>Mammalia</taxon>
        <taxon>Eutheria</taxon>
        <taxon>Laurasiatheria</taxon>
        <taxon>Carnivora</taxon>
        <taxon>Caniformia</taxon>
        <taxon>Canidae</taxon>
        <taxon>Canis</taxon>
    </lineage>
</organism>
<sequence>MSSCCCPTLSCSGLWRVQSERCSRSCRRQLGPLLRRFCLCGRRPQQSCTQEVLEEMVSGFNYSSSLDNDLVLPTNRDRCCSEQSTLSVSEARTMLTLREGRMDDFLQSLVPSFQDRSLIINPVLSCLYQVFTTAQRVLGQQFSSTLSPISGTWPDRNLQDTWPSLHRACFDVQESWVQANLYALYCHAPIIVMPRQLLQLTEADAESEVPAPRLLPASPPSAPPDLKQELVPSSRVPGPELQSVPPPAFVGPDTPSLSTKTEPPPAPEATCHWGTPAHQRHEEQPGLMAFPPKLVAEQLTSIDADLFKKVQPQQCLGSIWSKRNEPGYEHRTCTVSATVTQFNNVANCVITTCLGNARMTARDRAEVVEHWIKVAKACRTLRNYSSLHAILSALQSVSIHRLKNTWAKVSRKKIQAFEKLCSQDNPQSRNLLLKGLARSIPSASEAFGMNVDAAWGENPPGVEKQLLLNQDP</sequence>
<dbReference type="GO" id="GO:0007264">
    <property type="term" value="P:small GTPase-mediated signal transduction"/>
    <property type="evidence" value="ECO:0007669"/>
    <property type="project" value="InterPro"/>
</dbReference>
<feature type="region of interest" description="Disordered" evidence="3">
    <location>
        <begin position="209"/>
        <end position="267"/>
    </location>
</feature>
<dbReference type="InterPro" id="IPR008937">
    <property type="entry name" value="Ras-like_GEF"/>
</dbReference>
<dbReference type="InterPro" id="IPR001895">
    <property type="entry name" value="RASGEF_cat_dom"/>
</dbReference>
<protein>
    <recommendedName>
        <fullName evidence="4">Ras-GEF domain-containing protein</fullName>
    </recommendedName>
</protein>
<dbReference type="SMART" id="SM00147">
    <property type="entry name" value="RasGEF"/>
    <property type="match status" value="1"/>
</dbReference>
<dbReference type="PANTHER" id="PTHR23113:SF223">
    <property type="entry name" value="RAL-GDS-RELATED PROTEIN"/>
    <property type="match status" value="1"/>
</dbReference>
<feature type="domain" description="Ras-GEF" evidence="4">
    <location>
        <begin position="291"/>
        <end position="472"/>
    </location>
</feature>
<dbReference type="InterPro" id="IPR036964">
    <property type="entry name" value="RASGEF_cat_dom_sf"/>
</dbReference>
<dbReference type="AlphaFoldDB" id="A0A8C0RI64"/>
<reference evidence="5" key="2">
    <citation type="submission" date="2025-08" db="UniProtKB">
        <authorList>
            <consortium name="Ensembl"/>
        </authorList>
    </citation>
    <scope>IDENTIFICATION</scope>
</reference>
<name>A0A8C0RI64_CANLF</name>
<evidence type="ECO:0000256" key="3">
    <source>
        <dbReference type="SAM" id="MobiDB-lite"/>
    </source>
</evidence>
<proteinExistence type="predicted"/>
<dbReference type="Pfam" id="PF00617">
    <property type="entry name" value="RasGEF"/>
    <property type="match status" value="1"/>
</dbReference>
<dbReference type="SUPFAM" id="SSF48366">
    <property type="entry name" value="Ras GEF"/>
    <property type="match status" value="1"/>
</dbReference>
<keyword evidence="1 2" id="KW-0344">Guanine-nucleotide releasing factor</keyword>
<evidence type="ECO:0000313" key="6">
    <source>
        <dbReference type="Proteomes" id="UP000694429"/>
    </source>
</evidence>
<dbReference type="PROSITE" id="PS50009">
    <property type="entry name" value="RASGEF_CAT"/>
    <property type="match status" value="1"/>
</dbReference>
<dbReference type="PANTHER" id="PTHR23113">
    <property type="entry name" value="GUANINE NUCLEOTIDE EXCHANGE FACTOR"/>
    <property type="match status" value="1"/>
</dbReference>
<evidence type="ECO:0000256" key="2">
    <source>
        <dbReference type="PROSITE-ProRule" id="PRU00168"/>
    </source>
</evidence>
<dbReference type="InterPro" id="IPR023578">
    <property type="entry name" value="Ras_GEF_dom_sf"/>
</dbReference>
<dbReference type="GO" id="GO:0005085">
    <property type="term" value="F:guanyl-nucleotide exchange factor activity"/>
    <property type="evidence" value="ECO:0007669"/>
    <property type="project" value="UniProtKB-KW"/>
</dbReference>
<reference evidence="5" key="1">
    <citation type="submission" date="2019-03" db="EMBL/GenBank/DDBJ databases">
        <authorList>
            <person name="Warren W.C."/>
            <person name="Johnson G.S."/>
        </authorList>
    </citation>
    <scope>NUCLEOTIDE SEQUENCE [LARGE SCALE GENOMIC DNA]</scope>
    <source>
        <strain evidence="5">Basenji</strain>
    </source>
</reference>
<dbReference type="Gene3D" id="1.10.840.10">
    <property type="entry name" value="Ras guanine-nucleotide exchange factors catalytic domain"/>
    <property type="match status" value="1"/>
</dbReference>
<dbReference type="Ensembl" id="ENSCAFT00030021822.1">
    <property type="protein sequence ID" value="ENSCAFP00030019034.1"/>
    <property type="gene ID" value="ENSCAFG00030011796.1"/>
</dbReference>
<accession>A0A8C0RI64</accession>
<dbReference type="Proteomes" id="UP000694429">
    <property type="component" value="Chromosome 13"/>
</dbReference>
<evidence type="ECO:0000256" key="1">
    <source>
        <dbReference type="ARBA" id="ARBA00022658"/>
    </source>
</evidence>